<gene>
    <name evidence="1" type="ORF">CPELLU_LOCUS22027</name>
</gene>
<comment type="caution">
    <text evidence="1">The sequence shown here is derived from an EMBL/GenBank/DDBJ whole genome shotgun (WGS) entry which is preliminary data.</text>
</comment>
<dbReference type="EMBL" id="CAJVQA010090372">
    <property type="protein sequence ID" value="CAG8840515.1"/>
    <property type="molecule type" value="Genomic_DNA"/>
</dbReference>
<name>A0A9N9KJB6_9GLOM</name>
<dbReference type="Proteomes" id="UP000789759">
    <property type="component" value="Unassembled WGS sequence"/>
</dbReference>
<sequence>EADKRSELLYEFGGKSFKLGGSVFSFNEISERLKEFKQNLTKINMH</sequence>
<organism evidence="1 2">
    <name type="scientific">Cetraspora pellucida</name>
    <dbReference type="NCBI Taxonomy" id="1433469"/>
    <lineage>
        <taxon>Eukaryota</taxon>
        <taxon>Fungi</taxon>
        <taxon>Fungi incertae sedis</taxon>
        <taxon>Mucoromycota</taxon>
        <taxon>Glomeromycotina</taxon>
        <taxon>Glomeromycetes</taxon>
        <taxon>Diversisporales</taxon>
        <taxon>Gigasporaceae</taxon>
        <taxon>Cetraspora</taxon>
    </lineage>
</organism>
<keyword evidence="2" id="KW-1185">Reference proteome</keyword>
<feature type="non-terminal residue" evidence="1">
    <location>
        <position position="46"/>
    </location>
</feature>
<protein>
    <submittedName>
        <fullName evidence="1">4247_t:CDS:1</fullName>
    </submittedName>
</protein>
<feature type="non-terminal residue" evidence="1">
    <location>
        <position position="1"/>
    </location>
</feature>
<evidence type="ECO:0000313" key="1">
    <source>
        <dbReference type="EMBL" id="CAG8840515.1"/>
    </source>
</evidence>
<accession>A0A9N9KJB6</accession>
<dbReference type="AlphaFoldDB" id="A0A9N9KJB6"/>
<proteinExistence type="predicted"/>
<evidence type="ECO:0000313" key="2">
    <source>
        <dbReference type="Proteomes" id="UP000789759"/>
    </source>
</evidence>
<reference evidence="1" key="1">
    <citation type="submission" date="2021-06" db="EMBL/GenBank/DDBJ databases">
        <authorList>
            <person name="Kallberg Y."/>
            <person name="Tangrot J."/>
            <person name="Rosling A."/>
        </authorList>
    </citation>
    <scope>NUCLEOTIDE SEQUENCE</scope>
    <source>
        <strain evidence="1">FL966</strain>
    </source>
</reference>